<accession>A0ABP6M5F9</accession>
<dbReference type="Gene3D" id="1.10.287.1060">
    <property type="entry name" value="ESAT-6-like"/>
    <property type="match status" value="1"/>
</dbReference>
<evidence type="ECO:0000313" key="4">
    <source>
        <dbReference type="Proteomes" id="UP001501532"/>
    </source>
</evidence>
<reference evidence="4" key="1">
    <citation type="journal article" date="2019" name="Int. J. Syst. Evol. Microbiol.">
        <title>The Global Catalogue of Microorganisms (GCM) 10K type strain sequencing project: providing services to taxonomists for standard genome sequencing and annotation.</title>
        <authorList>
            <consortium name="The Broad Institute Genomics Platform"/>
            <consortium name="The Broad Institute Genome Sequencing Center for Infectious Disease"/>
            <person name="Wu L."/>
            <person name="Ma J."/>
        </authorList>
    </citation>
    <scope>NUCLEOTIDE SEQUENCE [LARGE SCALE GENOMIC DNA]</scope>
    <source>
        <strain evidence="4">JCM 9091</strain>
    </source>
</reference>
<feature type="domain" description="Putative T7SS secretion signal" evidence="2">
    <location>
        <begin position="15"/>
        <end position="179"/>
    </location>
</feature>
<sequence>MAANPYPNLGWNPVPGIPSEVNALRQKVASAATALRSCHTQLEKLIGESSYWEGDAAKAFREAIDGELPTYIKNAARSLEKASAQLGSWDGYLTSNRDLARKYDDAAAEKKTAIASAKERHAQAEQHPDLKLAGQKFPTQEEADAATVRLRAAERSLNEATIALNKANSEYDDIIAKAQTLETTHADNAETVAKSLDDATDKLAPKEPGWLSKAVDAIWDGIKATGDFLLEHAGTIGAIAGLLALFPTPLSPLFAGIAVVASAASMSKNLADPKFRSDLFGGGSGMDMFSAWASVAGDTVGMIPGVTALGMAAKEVAEGVSMAGRMGVAVSNTEKVGAFAREIVPAFSKSAADETAEAWRLAGESAGGSGKLMGAISASGLNVAANLVSSAESFGLVSDDGAEHNTAESTKAAATLHDIAGLLGWA</sequence>
<dbReference type="InterPro" id="IPR049082">
    <property type="entry name" value="T7SS_signal"/>
</dbReference>
<keyword evidence="1" id="KW-0175">Coiled coil</keyword>
<dbReference type="Proteomes" id="UP001501532">
    <property type="component" value="Unassembled WGS sequence"/>
</dbReference>
<feature type="coiled-coil region" evidence="1">
    <location>
        <begin position="107"/>
        <end position="184"/>
    </location>
</feature>
<dbReference type="RefSeq" id="WP_234518617.1">
    <property type="nucleotide sequence ID" value="NZ_BAAAUF010000084.1"/>
</dbReference>
<protein>
    <recommendedName>
        <fullName evidence="2">Putative T7SS secretion signal domain-containing protein</fullName>
    </recommendedName>
</protein>
<evidence type="ECO:0000259" key="2">
    <source>
        <dbReference type="Pfam" id="PF21725"/>
    </source>
</evidence>
<dbReference type="EMBL" id="BAAAUF010000084">
    <property type="protein sequence ID" value="GAA3074884.1"/>
    <property type="molecule type" value="Genomic_DNA"/>
</dbReference>
<keyword evidence="4" id="KW-1185">Reference proteome</keyword>
<dbReference type="Pfam" id="PF21725">
    <property type="entry name" value="T7SS_signal"/>
    <property type="match status" value="1"/>
</dbReference>
<organism evidence="3 4">
    <name type="scientific">Streptomyces glomeratus</name>
    <dbReference type="NCBI Taxonomy" id="284452"/>
    <lineage>
        <taxon>Bacteria</taxon>
        <taxon>Bacillati</taxon>
        <taxon>Actinomycetota</taxon>
        <taxon>Actinomycetes</taxon>
        <taxon>Kitasatosporales</taxon>
        <taxon>Streptomycetaceae</taxon>
        <taxon>Streptomyces</taxon>
    </lineage>
</organism>
<gene>
    <name evidence="3" type="ORF">GCM10010448_66630</name>
</gene>
<evidence type="ECO:0000256" key="1">
    <source>
        <dbReference type="SAM" id="Coils"/>
    </source>
</evidence>
<name>A0ABP6M5F9_9ACTN</name>
<proteinExistence type="predicted"/>
<evidence type="ECO:0000313" key="3">
    <source>
        <dbReference type="EMBL" id="GAA3074884.1"/>
    </source>
</evidence>
<comment type="caution">
    <text evidence="3">The sequence shown here is derived from an EMBL/GenBank/DDBJ whole genome shotgun (WGS) entry which is preliminary data.</text>
</comment>